<reference evidence="2 3" key="1">
    <citation type="submission" date="2019-11" db="EMBL/GenBank/DDBJ databases">
        <title>Pedobacter sp. HMF7647 Genome sequencing and assembly.</title>
        <authorList>
            <person name="Kang H."/>
            <person name="Kim H."/>
            <person name="Joh K."/>
        </authorList>
    </citation>
    <scope>NUCLEOTIDE SEQUENCE [LARGE SCALE GENOMIC DNA]</scope>
    <source>
        <strain evidence="2 3">HMF7647</strain>
    </source>
</reference>
<protein>
    <submittedName>
        <fullName evidence="2">Magnesium chelatase</fullName>
    </submittedName>
</protein>
<dbReference type="Proteomes" id="UP000466586">
    <property type="component" value="Unassembled WGS sequence"/>
</dbReference>
<dbReference type="InterPro" id="IPR027417">
    <property type="entry name" value="P-loop_NTPase"/>
</dbReference>
<dbReference type="PANTHER" id="PTHR30267">
    <property type="entry name" value="PROTEIN KINASE PRKA"/>
    <property type="match status" value="1"/>
</dbReference>
<name>A0A7K1Y5S7_9SPHI</name>
<evidence type="ECO:0000313" key="2">
    <source>
        <dbReference type="EMBL" id="MXV49378.1"/>
    </source>
</evidence>
<dbReference type="AlphaFoldDB" id="A0A7K1Y5S7"/>
<accession>A0A7K1Y5S7</accession>
<comment type="caution">
    <text evidence="2">The sequence shown here is derived from an EMBL/GenBank/DDBJ whole genome shotgun (WGS) entry which is preliminary data.</text>
</comment>
<dbReference type="GO" id="GO:0005524">
    <property type="term" value="F:ATP binding"/>
    <property type="evidence" value="ECO:0007669"/>
    <property type="project" value="InterPro"/>
</dbReference>
<sequence>MNQLEIKTFGELKKSGYRSRSVKQELRENLISQLKNKEAGFEGIIGFEDTVIPDLQTAILSQHNILLLGLRGQAKTRIARLMVNLLDEYVPYVEGSELFDDPFHPISWFARTRLHEQGDETPIGWLHRSERYTEKLATPDVTVADLIGDVDPIKAATLKLTYSDERVIHFGLIPRAHRGIFVINELPDLQARIQVALFNILQEKDIQIRGFKLRLPLDIQFVFTANPEDYTNRGSIVTPLKDRIESQILTHYPRTIDVSRKITQQEAVLTPAQVECVESDGLVKDLIEQIAFEARNSEYVDKKSGVSARLTISAYENLISNAERRMLINDEKRTVVRIADFLGVIPAITGKIELVYEGEQEGPAKVANILVGKAIKTLMGQFFPDPEKLKKSKTSNPYSEIINWFGSGNSVNLLDDLSEQSYKDKLSSVPGLKAVIKQFHPRLTENQQYLLMEFLLHGLAEFSQLSKSYLDNGFAFTDMFKSLFNAEFDEDDDYDERDERY</sequence>
<evidence type="ECO:0000313" key="3">
    <source>
        <dbReference type="Proteomes" id="UP000466586"/>
    </source>
</evidence>
<dbReference type="GO" id="GO:0004672">
    <property type="term" value="F:protein kinase activity"/>
    <property type="evidence" value="ECO:0007669"/>
    <property type="project" value="TreeGrafter"/>
</dbReference>
<gene>
    <name evidence="2" type="ORF">GS399_00220</name>
</gene>
<dbReference type="InterPro" id="IPR002078">
    <property type="entry name" value="Sigma_54_int"/>
</dbReference>
<feature type="domain" description="Sigma-54 factor interaction" evidence="1">
    <location>
        <begin position="169"/>
        <end position="227"/>
    </location>
</feature>
<dbReference type="PANTHER" id="PTHR30267:SF2">
    <property type="entry name" value="PROTEIN PRKA"/>
    <property type="match status" value="1"/>
</dbReference>
<keyword evidence="3" id="KW-1185">Reference proteome</keyword>
<dbReference type="EMBL" id="WVHT01000001">
    <property type="protein sequence ID" value="MXV49378.1"/>
    <property type="molecule type" value="Genomic_DNA"/>
</dbReference>
<dbReference type="GO" id="GO:0006355">
    <property type="term" value="P:regulation of DNA-templated transcription"/>
    <property type="evidence" value="ECO:0007669"/>
    <property type="project" value="InterPro"/>
</dbReference>
<evidence type="ECO:0000259" key="1">
    <source>
        <dbReference type="Pfam" id="PF00158"/>
    </source>
</evidence>
<dbReference type="Pfam" id="PF00158">
    <property type="entry name" value="Sigma54_activat"/>
    <property type="match status" value="1"/>
</dbReference>
<dbReference type="Gene3D" id="3.40.50.300">
    <property type="entry name" value="P-loop containing nucleotide triphosphate hydrolases"/>
    <property type="match status" value="1"/>
</dbReference>
<organism evidence="2 3">
    <name type="scientific">Hufsiella arboris</name>
    <dbReference type="NCBI Taxonomy" id="2695275"/>
    <lineage>
        <taxon>Bacteria</taxon>
        <taxon>Pseudomonadati</taxon>
        <taxon>Bacteroidota</taxon>
        <taxon>Sphingobacteriia</taxon>
        <taxon>Sphingobacteriales</taxon>
        <taxon>Sphingobacteriaceae</taxon>
        <taxon>Hufsiella</taxon>
    </lineage>
</organism>
<dbReference type="RefSeq" id="WP_160842497.1">
    <property type="nucleotide sequence ID" value="NZ_WVHT01000001.1"/>
</dbReference>
<proteinExistence type="predicted"/>
<dbReference type="SUPFAM" id="SSF52540">
    <property type="entry name" value="P-loop containing nucleoside triphosphate hydrolases"/>
    <property type="match status" value="1"/>
</dbReference>